<evidence type="ECO:0000313" key="4">
    <source>
        <dbReference type="EMBL" id="EQA60630.1"/>
    </source>
</evidence>
<evidence type="ECO:0000259" key="3">
    <source>
        <dbReference type="SMART" id="SM00470"/>
    </source>
</evidence>
<dbReference type="PANTHER" id="PTHR33375:SF1">
    <property type="entry name" value="CHROMOSOME-PARTITIONING PROTEIN PARB-RELATED"/>
    <property type="match status" value="1"/>
</dbReference>
<dbReference type="OrthoDB" id="9802051at2"/>
<dbReference type="GO" id="GO:0003677">
    <property type="term" value="F:DNA binding"/>
    <property type="evidence" value="ECO:0007669"/>
    <property type="project" value="InterPro"/>
</dbReference>
<evidence type="ECO:0000256" key="1">
    <source>
        <dbReference type="ARBA" id="ARBA00006295"/>
    </source>
</evidence>
<dbReference type="RefSeq" id="WP_020985213.1">
    <property type="nucleotide sequence ID" value="NZ_AHMT02000057.1"/>
</dbReference>
<dbReference type="Gene3D" id="3.90.1530.30">
    <property type="match status" value="1"/>
</dbReference>
<accession>V6HSS5</accession>
<dbReference type="SUPFAM" id="SSF109709">
    <property type="entry name" value="KorB DNA-binding domain-like"/>
    <property type="match status" value="1"/>
</dbReference>
<feature type="coiled-coil region" evidence="2">
    <location>
        <begin position="285"/>
        <end position="312"/>
    </location>
</feature>
<dbReference type="AlphaFoldDB" id="V6HSS5"/>
<dbReference type="InterPro" id="IPR050336">
    <property type="entry name" value="Chromosome_partition/occlusion"/>
</dbReference>
<organism evidence="4 5">
    <name type="scientific">Leptospira alexanderi serovar Manhao 3 str. L 60</name>
    <dbReference type="NCBI Taxonomy" id="1049759"/>
    <lineage>
        <taxon>Bacteria</taxon>
        <taxon>Pseudomonadati</taxon>
        <taxon>Spirochaetota</taxon>
        <taxon>Spirochaetia</taxon>
        <taxon>Leptospirales</taxon>
        <taxon>Leptospiraceae</taxon>
        <taxon>Leptospira</taxon>
    </lineage>
</organism>
<dbReference type="PANTHER" id="PTHR33375">
    <property type="entry name" value="CHROMOSOME-PARTITIONING PROTEIN PARB-RELATED"/>
    <property type="match status" value="1"/>
</dbReference>
<dbReference type="STRING" id="100053.GCA_002009845_02922"/>
<dbReference type="GO" id="GO:0007059">
    <property type="term" value="P:chromosome segregation"/>
    <property type="evidence" value="ECO:0007669"/>
    <property type="project" value="TreeGrafter"/>
</dbReference>
<dbReference type="NCBIfam" id="TIGR00180">
    <property type="entry name" value="parB_part"/>
    <property type="match status" value="1"/>
</dbReference>
<keyword evidence="2" id="KW-0175">Coiled coil</keyword>
<proteinExistence type="inferred from homology"/>
<dbReference type="InterPro" id="IPR004437">
    <property type="entry name" value="ParB/RepB/Spo0J"/>
</dbReference>
<sequence length="314" mass="36195">MANTKRKRNLDDSFGVSDVVANDAYNNHNNILLKELNEKRNFSPEQHLLGIGGIQNIPVNSIKSVDNPRKNFTEESLKELADNIKKFGLLQPIAVYKSNEGYNLLYGERRLRAFKLNKEETIPAIVKNVKQFKKDLIPEIKLMENLHREDLSDFETALSLSVLKARLNLSDNELTQYVNKSRSWVKHKLIHASTISKIVSNEKEDEALISFLSNMPTTSVVDLQPSIDTDKKSVLSWLELQIKSGNIPKREEIREFAQTLKSGIIKQTKPIKFKTKKETTIPLSPEQIKEKITEIENRIKQLKREKKKYEKMLL</sequence>
<dbReference type="GO" id="GO:0045881">
    <property type="term" value="P:positive regulation of sporulation resulting in formation of a cellular spore"/>
    <property type="evidence" value="ECO:0007669"/>
    <property type="project" value="TreeGrafter"/>
</dbReference>
<evidence type="ECO:0000256" key="2">
    <source>
        <dbReference type="SAM" id="Coils"/>
    </source>
</evidence>
<feature type="domain" description="ParB-like N-terminal" evidence="3">
    <location>
        <begin position="55"/>
        <end position="146"/>
    </location>
</feature>
<dbReference type="SUPFAM" id="SSF110849">
    <property type="entry name" value="ParB/Sulfiredoxin"/>
    <property type="match status" value="1"/>
</dbReference>
<comment type="similarity">
    <text evidence="1">Belongs to the ParB family.</text>
</comment>
<dbReference type="SMART" id="SM00470">
    <property type="entry name" value="ParB"/>
    <property type="match status" value="1"/>
</dbReference>
<dbReference type="Proteomes" id="UP000018747">
    <property type="component" value="Unassembled WGS sequence"/>
</dbReference>
<name>V6HSS5_9LEPT</name>
<dbReference type="InterPro" id="IPR036086">
    <property type="entry name" value="ParB/Sulfiredoxin_sf"/>
</dbReference>
<reference evidence="4" key="1">
    <citation type="submission" date="2013-05" db="EMBL/GenBank/DDBJ databases">
        <authorList>
            <person name="Harkins D.M."/>
            <person name="Durkin A.S."/>
            <person name="Brinkac L.M."/>
            <person name="Haft D.H."/>
            <person name="Selengut J.D."/>
            <person name="Sanka R."/>
            <person name="DePew J."/>
            <person name="Purushe J."/>
            <person name="Hartskeerl R.A."/>
            <person name="Ahmed A."/>
            <person name="van der Linden H."/>
            <person name="Goris M.G.A."/>
            <person name="Vinetz J.M."/>
            <person name="Sutton G.G."/>
            <person name="Nierman W.C."/>
            <person name="Fouts D.E."/>
        </authorList>
    </citation>
    <scope>NUCLEOTIDE SEQUENCE [LARGE SCALE GENOMIC DNA]</scope>
    <source>
        <strain evidence="4">L 60</strain>
    </source>
</reference>
<dbReference type="InterPro" id="IPR003115">
    <property type="entry name" value="ParB_N"/>
</dbReference>
<dbReference type="EMBL" id="AHMT02000057">
    <property type="protein sequence ID" value="EQA60630.1"/>
    <property type="molecule type" value="Genomic_DNA"/>
</dbReference>
<evidence type="ECO:0000313" key="5">
    <source>
        <dbReference type="Proteomes" id="UP000018747"/>
    </source>
</evidence>
<keyword evidence="5" id="KW-1185">Reference proteome</keyword>
<dbReference type="GO" id="GO:0005694">
    <property type="term" value="C:chromosome"/>
    <property type="evidence" value="ECO:0007669"/>
    <property type="project" value="TreeGrafter"/>
</dbReference>
<comment type="caution">
    <text evidence="4">The sequence shown here is derived from an EMBL/GenBank/DDBJ whole genome shotgun (WGS) entry which is preliminary data.</text>
</comment>
<protein>
    <submittedName>
        <fullName evidence="4">ParB-like protein</fullName>
    </submittedName>
</protein>
<dbReference type="Gene3D" id="1.10.10.730">
    <property type="entry name" value="KorB DNA-binding domain"/>
    <property type="match status" value="1"/>
</dbReference>
<dbReference type="InterPro" id="IPR042075">
    <property type="entry name" value="KorB_DNA-db"/>
</dbReference>
<dbReference type="Pfam" id="PF02195">
    <property type="entry name" value="ParB_N"/>
    <property type="match status" value="1"/>
</dbReference>
<gene>
    <name evidence="4" type="ORF">LEP1GSC062_4331</name>
</gene>